<organism evidence="1 2">
    <name type="scientific">Limosilactobacillus mucosae</name>
    <name type="common">Lactobacillus mucosae</name>
    <dbReference type="NCBI Taxonomy" id="97478"/>
    <lineage>
        <taxon>Bacteria</taxon>
        <taxon>Bacillati</taxon>
        <taxon>Bacillota</taxon>
        <taxon>Bacilli</taxon>
        <taxon>Lactobacillales</taxon>
        <taxon>Lactobacillaceae</taxon>
        <taxon>Limosilactobacillus</taxon>
    </lineage>
</organism>
<reference evidence="1" key="1">
    <citation type="submission" date="2023-01" db="EMBL/GenBank/DDBJ databases">
        <title>Genome analysis of 13 Lactobacillus isolated from gut of wild boar.</title>
        <authorList>
            <person name="Papp P."/>
            <person name="Libisch B."/>
            <person name="Nagy T."/>
            <person name="Olasz F."/>
        </authorList>
    </citation>
    <scope>NUCLEOTIDE SEQUENCE</scope>
    <source>
        <strain evidence="1">F146</strain>
    </source>
</reference>
<dbReference type="Pfam" id="PF24727">
    <property type="entry name" value="DUF7679"/>
    <property type="match status" value="1"/>
</dbReference>
<gene>
    <name evidence="1" type="ORF">PO250_02160</name>
</gene>
<dbReference type="InterPro" id="IPR056096">
    <property type="entry name" value="DUF7679"/>
</dbReference>
<evidence type="ECO:0000313" key="1">
    <source>
        <dbReference type="EMBL" id="MDC2829141.1"/>
    </source>
</evidence>
<protein>
    <submittedName>
        <fullName evidence="1">Uncharacterized protein</fullName>
    </submittedName>
</protein>
<comment type="caution">
    <text evidence="1">The sequence shown here is derived from an EMBL/GenBank/DDBJ whole genome shotgun (WGS) entry which is preliminary data.</text>
</comment>
<dbReference type="RefSeq" id="WP_272208676.1">
    <property type="nucleotide sequence ID" value="NZ_JAQOMV010000006.1"/>
</dbReference>
<sequence>MSEKVFVAHVTLSWGEKRDYLIANDVEPGLQHRLDTYGNSWNEVMHNALMNVPVAPYLPSNSVQPPIATAKVSDVEARDFGPAEEKLQRTRSQFIMAAMWEKQSAEATANFLHHDYDQASQAEIFADVDYWVNGTKHPDVWAHTKQLIVDQQKRLCEETANQKA</sequence>
<evidence type="ECO:0000313" key="2">
    <source>
        <dbReference type="Proteomes" id="UP001220670"/>
    </source>
</evidence>
<proteinExistence type="predicted"/>
<accession>A0AAJ1HR26</accession>
<name>A0AAJ1HR26_LIMMU</name>
<dbReference type="AlphaFoldDB" id="A0AAJ1HR26"/>
<dbReference type="Proteomes" id="UP001220670">
    <property type="component" value="Unassembled WGS sequence"/>
</dbReference>
<dbReference type="EMBL" id="JAQONE010000007">
    <property type="protein sequence ID" value="MDC2829141.1"/>
    <property type="molecule type" value="Genomic_DNA"/>
</dbReference>